<organism evidence="2 3">
    <name type="scientific">Hamadaea flava</name>
    <dbReference type="NCBI Taxonomy" id="1742688"/>
    <lineage>
        <taxon>Bacteria</taxon>
        <taxon>Bacillati</taxon>
        <taxon>Actinomycetota</taxon>
        <taxon>Actinomycetes</taxon>
        <taxon>Micromonosporales</taxon>
        <taxon>Micromonosporaceae</taxon>
        <taxon>Hamadaea</taxon>
    </lineage>
</organism>
<dbReference type="EMBL" id="JBHSAY010000008">
    <property type="protein sequence ID" value="MFC4131878.1"/>
    <property type="molecule type" value="Genomic_DNA"/>
</dbReference>
<name>A0ABV8LMV0_9ACTN</name>
<dbReference type="InterPro" id="IPR050312">
    <property type="entry name" value="IolE/XylAMocC-like"/>
</dbReference>
<dbReference type="Pfam" id="PF01261">
    <property type="entry name" value="AP_endonuc_2"/>
    <property type="match status" value="1"/>
</dbReference>
<dbReference type="PANTHER" id="PTHR12110">
    <property type="entry name" value="HYDROXYPYRUVATE ISOMERASE"/>
    <property type="match status" value="1"/>
</dbReference>
<dbReference type="SUPFAM" id="SSF51658">
    <property type="entry name" value="Xylose isomerase-like"/>
    <property type="match status" value="1"/>
</dbReference>
<gene>
    <name evidence="2" type="ORF">ACFOZ4_14815</name>
</gene>
<evidence type="ECO:0000259" key="1">
    <source>
        <dbReference type="Pfam" id="PF01261"/>
    </source>
</evidence>
<evidence type="ECO:0000313" key="3">
    <source>
        <dbReference type="Proteomes" id="UP001595816"/>
    </source>
</evidence>
<proteinExistence type="predicted"/>
<accession>A0ABV8LMV0</accession>
<keyword evidence="3" id="KW-1185">Reference proteome</keyword>
<dbReference type="InterPro" id="IPR036237">
    <property type="entry name" value="Xyl_isomerase-like_sf"/>
</dbReference>
<protein>
    <submittedName>
        <fullName evidence="2">Sugar phosphate isomerase/epimerase family protein</fullName>
    </submittedName>
</protein>
<dbReference type="Gene3D" id="3.20.20.150">
    <property type="entry name" value="Divalent-metal-dependent TIM barrel enzymes"/>
    <property type="match status" value="1"/>
</dbReference>
<dbReference type="InterPro" id="IPR013022">
    <property type="entry name" value="Xyl_isomerase-like_TIM-brl"/>
</dbReference>
<evidence type="ECO:0000313" key="2">
    <source>
        <dbReference type="EMBL" id="MFC4131878.1"/>
    </source>
</evidence>
<dbReference type="RefSeq" id="WP_253763430.1">
    <property type="nucleotide sequence ID" value="NZ_JAMZDZ010000001.1"/>
</dbReference>
<dbReference type="Proteomes" id="UP001595816">
    <property type="component" value="Unassembled WGS sequence"/>
</dbReference>
<reference evidence="3" key="1">
    <citation type="journal article" date="2019" name="Int. J. Syst. Evol. Microbiol.">
        <title>The Global Catalogue of Microorganisms (GCM) 10K type strain sequencing project: providing services to taxonomists for standard genome sequencing and annotation.</title>
        <authorList>
            <consortium name="The Broad Institute Genomics Platform"/>
            <consortium name="The Broad Institute Genome Sequencing Center for Infectious Disease"/>
            <person name="Wu L."/>
            <person name="Ma J."/>
        </authorList>
    </citation>
    <scope>NUCLEOTIDE SEQUENCE [LARGE SCALE GENOMIC DNA]</scope>
    <source>
        <strain evidence="3">CGMCC 4.7289</strain>
    </source>
</reference>
<comment type="caution">
    <text evidence="2">The sequence shown here is derived from an EMBL/GenBank/DDBJ whole genome shotgun (WGS) entry which is preliminary data.</text>
</comment>
<dbReference type="GO" id="GO:0016853">
    <property type="term" value="F:isomerase activity"/>
    <property type="evidence" value="ECO:0007669"/>
    <property type="project" value="UniProtKB-KW"/>
</dbReference>
<dbReference type="PANTHER" id="PTHR12110:SF41">
    <property type="entry name" value="INOSOSE DEHYDRATASE"/>
    <property type="match status" value="1"/>
</dbReference>
<sequence length="240" mass="24828">MQLYSVRADLQAGTPGDVLGRLAAMGYGLVEPTFGLVNGDALGFRRVLDDLGLTASSLHGPALGPLRPQVAEAAHAVGADTVVVPAIPDADFATAAGVARSAERLAEAADSLTALGLRLAYHNHHWELANRPGGQAGLELLAALLPPEVGLEVDVYWAAVGGADVPALLRDLGDRVRLLHVKDGPATVDDAMTAVGSGTLPIREILAASPEALRIVELDRCDGDVFEALAASVAYLKELP</sequence>
<feature type="domain" description="Xylose isomerase-like TIM barrel" evidence="1">
    <location>
        <begin position="21"/>
        <end position="207"/>
    </location>
</feature>
<keyword evidence="2" id="KW-0413">Isomerase</keyword>